<keyword evidence="3" id="KW-1185">Reference proteome</keyword>
<dbReference type="Proteomes" id="UP000299102">
    <property type="component" value="Unassembled WGS sequence"/>
</dbReference>
<organism evidence="2 3">
    <name type="scientific">Eumeta variegata</name>
    <name type="common">Bagworm moth</name>
    <name type="synonym">Eumeta japonica</name>
    <dbReference type="NCBI Taxonomy" id="151549"/>
    <lineage>
        <taxon>Eukaryota</taxon>
        <taxon>Metazoa</taxon>
        <taxon>Ecdysozoa</taxon>
        <taxon>Arthropoda</taxon>
        <taxon>Hexapoda</taxon>
        <taxon>Insecta</taxon>
        <taxon>Pterygota</taxon>
        <taxon>Neoptera</taxon>
        <taxon>Endopterygota</taxon>
        <taxon>Lepidoptera</taxon>
        <taxon>Glossata</taxon>
        <taxon>Ditrysia</taxon>
        <taxon>Tineoidea</taxon>
        <taxon>Psychidae</taxon>
        <taxon>Oiketicinae</taxon>
        <taxon>Eumeta</taxon>
    </lineage>
</organism>
<reference evidence="2 3" key="1">
    <citation type="journal article" date="2019" name="Commun. Biol.">
        <title>The bagworm genome reveals a unique fibroin gene that provides high tensile strength.</title>
        <authorList>
            <person name="Kono N."/>
            <person name="Nakamura H."/>
            <person name="Ohtoshi R."/>
            <person name="Tomita M."/>
            <person name="Numata K."/>
            <person name="Arakawa K."/>
        </authorList>
    </citation>
    <scope>NUCLEOTIDE SEQUENCE [LARGE SCALE GENOMIC DNA]</scope>
</reference>
<evidence type="ECO:0000313" key="3">
    <source>
        <dbReference type="Proteomes" id="UP000299102"/>
    </source>
</evidence>
<dbReference type="EMBL" id="BGZK01000023">
    <property type="protein sequence ID" value="GBP06586.1"/>
    <property type="molecule type" value="Genomic_DNA"/>
</dbReference>
<proteinExistence type="predicted"/>
<dbReference type="AlphaFoldDB" id="A0A4C1SXA3"/>
<accession>A0A4C1SXA3</accession>
<gene>
    <name evidence="2" type="ORF">EVAR_92574_1</name>
</gene>
<sequence>MSSAGHARPGAGAIKASHVDSANGSERARDQAPAPACASTLFTNECLECRLDSSRVKLCGGDVKARRINNAAAEETNFKARDADMSNRCNRVTCNILIAVTGGAVRWRKQWASSVRGRDVTRPRSDSV</sequence>
<feature type="region of interest" description="Disordered" evidence="1">
    <location>
        <begin position="1"/>
        <end position="35"/>
    </location>
</feature>
<evidence type="ECO:0000313" key="2">
    <source>
        <dbReference type="EMBL" id="GBP06586.1"/>
    </source>
</evidence>
<evidence type="ECO:0000256" key="1">
    <source>
        <dbReference type="SAM" id="MobiDB-lite"/>
    </source>
</evidence>
<comment type="caution">
    <text evidence="2">The sequence shown here is derived from an EMBL/GenBank/DDBJ whole genome shotgun (WGS) entry which is preliminary data.</text>
</comment>
<protein>
    <submittedName>
        <fullName evidence="2">Uncharacterized protein</fullName>
    </submittedName>
</protein>
<name>A0A4C1SXA3_EUMVA</name>